<dbReference type="RefSeq" id="WP_161700647.1">
    <property type="nucleotide sequence ID" value="NZ_JAAAMU010000010.1"/>
</dbReference>
<evidence type="ECO:0008006" key="3">
    <source>
        <dbReference type="Google" id="ProtNLM"/>
    </source>
</evidence>
<dbReference type="InterPro" id="IPR011042">
    <property type="entry name" value="6-blade_b-propeller_TolB-like"/>
</dbReference>
<dbReference type="OrthoDB" id="2663372at2"/>
<keyword evidence="2" id="KW-1185">Reference proteome</keyword>
<sequence length="379" mass="41332">MTMMRMVTLQAAFALLLLLTGCLNGSRSETIIIPGAEEDRMNGEAGQTFQVKTIYRLPAAEMKTGQLLGWSGPKTVIGLFLDTMPSQALNAQVRRFSPPYDQAQPLHGINANTDSYELSPDGKLLSGYTKDRHGIALQVVSLADGKTKKISPPNSEPWGLRSRAMKWSGNSRYVSFLTSGSAKGQTNVCVYDTKAGTTKVYPLTGLEDGHYFEGVTLSDDAGGILVETGDTIALGVRSGTGYRMQYDHPAASEGTAWVNNDQFVFLGTDGTLFEYDGRNGVLSVLLEKVGSFRLSPDRQVIAYTQNEKDTIFAGKLQGNNILFRNTVYQGILPLRMDWSPGNDALLIDGRKQYPRSAVQSETAAAAPAEDYVPFIIQFQ</sequence>
<organism evidence="1 2">
    <name type="scientific">Paenibacillus sacheonensis</name>
    <dbReference type="NCBI Taxonomy" id="742054"/>
    <lineage>
        <taxon>Bacteria</taxon>
        <taxon>Bacillati</taxon>
        <taxon>Bacillota</taxon>
        <taxon>Bacilli</taxon>
        <taxon>Bacillales</taxon>
        <taxon>Paenibacillaceae</taxon>
        <taxon>Paenibacillus</taxon>
    </lineage>
</organism>
<dbReference type="SUPFAM" id="SSF82171">
    <property type="entry name" value="DPP6 N-terminal domain-like"/>
    <property type="match status" value="1"/>
</dbReference>
<reference evidence="1 2" key="1">
    <citation type="submission" date="2020-01" db="EMBL/GenBank/DDBJ databases">
        <title>Paenibacillus soybeanensis sp. nov. isolated from the nodules of soybean (Glycine max(L.) Merr).</title>
        <authorList>
            <person name="Wang H."/>
        </authorList>
    </citation>
    <scope>NUCLEOTIDE SEQUENCE [LARGE SCALE GENOMIC DNA]</scope>
    <source>
        <strain evidence="1 2">DSM 23054</strain>
    </source>
</reference>
<accession>A0A7X4YT46</accession>
<name>A0A7X4YT46_9BACL</name>
<dbReference type="Gene3D" id="2.120.10.30">
    <property type="entry name" value="TolB, C-terminal domain"/>
    <property type="match status" value="1"/>
</dbReference>
<dbReference type="EMBL" id="JAAAMU010000010">
    <property type="protein sequence ID" value="NBC71054.1"/>
    <property type="molecule type" value="Genomic_DNA"/>
</dbReference>
<comment type="caution">
    <text evidence="1">The sequence shown here is derived from an EMBL/GenBank/DDBJ whole genome shotgun (WGS) entry which is preliminary data.</text>
</comment>
<protein>
    <recommendedName>
        <fullName evidence="3">WD40 repeat domain-containing protein</fullName>
    </recommendedName>
</protein>
<gene>
    <name evidence="1" type="ORF">GT003_18815</name>
</gene>
<proteinExistence type="predicted"/>
<dbReference type="AlphaFoldDB" id="A0A7X4YT46"/>
<evidence type="ECO:0000313" key="1">
    <source>
        <dbReference type="EMBL" id="NBC71054.1"/>
    </source>
</evidence>
<dbReference type="PROSITE" id="PS51257">
    <property type="entry name" value="PROKAR_LIPOPROTEIN"/>
    <property type="match status" value="1"/>
</dbReference>
<evidence type="ECO:0000313" key="2">
    <source>
        <dbReference type="Proteomes" id="UP000558113"/>
    </source>
</evidence>
<dbReference type="Proteomes" id="UP000558113">
    <property type="component" value="Unassembled WGS sequence"/>
</dbReference>